<protein>
    <submittedName>
        <fullName evidence="6">KY protein</fullName>
    </submittedName>
</protein>
<dbReference type="SUPFAM" id="SSF49503">
    <property type="entry name" value="Cupredoxins"/>
    <property type="match status" value="3"/>
</dbReference>
<dbReference type="SUPFAM" id="SSF54001">
    <property type="entry name" value="Cysteine proteinases"/>
    <property type="match status" value="1"/>
</dbReference>
<dbReference type="CDD" id="cd13858">
    <property type="entry name" value="CuRO_1_tcLCC2_insect_like"/>
    <property type="match status" value="1"/>
</dbReference>
<dbReference type="FunFam" id="2.60.40.420:FF:000100">
    <property type="entry name" value="Uncharacterized protein"/>
    <property type="match status" value="1"/>
</dbReference>
<organism evidence="6 7">
    <name type="scientific">Branchiostoma lanceolatum</name>
    <name type="common">Common lancelet</name>
    <name type="synonym">Amphioxus lanceolatum</name>
    <dbReference type="NCBI Taxonomy" id="7740"/>
    <lineage>
        <taxon>Eukaryota</taxon>
        <taxon>Metazoa</taxon>
        <taxon>Chordata</taxon>
        <taxon>Cephalochordata</taxon>
        <taxon>Leptocardii</taxon>
        <taxon>Amphioxiformes</taxon>
        <taxon>Branchiostomatidae</taxon>
        <taxon>Branchiostoma</taxon>
    </lineage>
</organism>
<dbReference type="GO" id="GO:0005737">
    <property type="term" value="C:cytoplasm"/>
    <property type="evidence" value="ECO:0007669"/>
    <property type="project" value="TreeGrafter"/>
</dbReference>
<dbReference type="PANTHER" id="PTHR46333:SF2">
    <property type="entry name" value="CYTOKINESIS PROTEIN 3"/>
    <property type="match status" value="1"/>
</dbReference>
<dbReference type="InterPro" id="IPR008972">
    <property type="entry name" value="Cupredoxin"/>
</dbReference>
<sequence>MGSSCSSSSSATVVTTVRNVPVKKLRPATEEKERGIQNSGQHRTAAKTKDTGKDVVSDTRISSSQGSRVLCKQSDLTKETSADTLVQYEKKSPGGVSLKNGGSTRDSTASCNSQDSIESLCKPENSENISTLREEVHVMETEAQEKKRVSSGQRKAIQKEEHKNITVEEKRPCNTTTAATQLPKATDRENVDKSDYKFNDAVDTDTIRPTATQYSNKLEKTETSRRLKKVELIPDLSIFKELDDYAKQTPEHAATSMRSLVDYLTLPTKTPLERTRVLFMWMATHVKYDVSGYVTGTAYGDTSPDAVFRTRTAICQGYADLFAELCRLADIPCKTISGKAKGVDYVVGTKFQEPSNHAWNAVQINGFWYLLDCTWAAGHSDISSRTFVFNYTEHYFLTEPEFLVSDHLPLDDSWQLLNDPVSVGTFESWVLLKSGFFDLGLRMSDLSHTKARVPTKSGSTTIKISLHEAMSFVAHLKSSDGKKKSTEIKNCILHEIVDMEACFYVVPPTEGNFKFTIFAKKGTTSGSHDLLLEYLIQCKIPKATILPFPSSNGVTIRGPGHFLLDGVISGTSHPEAIVDVPEGDVKIQFEFDTRLRFMCHFGEDSRWNEYVFTEPEYACATFYVSCLCVSMATTQRCTDDVCEFTLVVRYAWTMTHTGSDGRVNGVQIMTNGSLQVKRRYVDGPIVPVEETITADGVQRNVIVVNDQFPGPTLEVMEGAQMVVTVVNNLIREATSLHFHGMYMRGVPYMDGVPYVTQCPILPTHSFTYRFKAEPAGTHWYHSHLGSQKEDGLYGAFIVHKTSMPSTPSLPLFLQDWWHEDFNTIDVDSNYMPNKGPGRFFVTWQERGFSFDGTELTAVSFKSALINGRGRYDNNSAPLTTFEISPGGTLRFRLIHAGAEYTFRVSIDAHNMTVVANDGHDVEPVQVQSILVFPGESYDFEVVGDQPSGNYWIRAQTLWAGKGPDVEPEDRLQEVKAILAYDNAPNDEDPMTTMQACTENIPCRVLNCPFPAFPQGSNTECVFMADLNSTEEYSMPDESETEEYFFNFGYPIGSSINGRKFAIPKKPLIFKAPYDVTPCEATCETDGCMCTYMEEIPLGKTIRFVLMNLGVGSFGHHSVHLHGYDFRVLAMGFPDYNETTGRRISQNADIDCGDDNKCNMASWNGTRPNLNFNKPPIRDTVVIPSRGYTVIEFRSNNPGYWFFHCYQTTRMNEGMSMIIAEALDKLPALPYGFPTCGDFTGTEKPPSRGRTTATMGQSTTVVELDHTQLIIIIVISAALSVTIALAAIGIYNARANKNEEKKMKTPAAFEETAPKENGASPLQGDAEDAV</sequence>
<dbReference type="InterPro" id="IPR002931">
    <property type="entry name" value="Transglutaminase-like"/>
</dbReference>
<feature type="region of interest" description="Disordered" evidence="3">
    <location>
        <begin position="92"/>
        <end position="118"/>
    </location>
</feature>
<evidence type="ECO:0000259" key="5">
    <source>
        <dbReference type="SMART" id="SM00460"/>
    </source>
</evidence>
<keyword evidence="4" id="KW-1133">Transmembrane helix</keyword>
<dbReference type="GO" id="GO:0016491">
    <property type="term" value="F:oxidoreductase activity"/>
    <property type="evidence" value="ECO:0007669"/>
    <property type="project" value="InterPro"/>
</dbReference>
<dbReference type="GO" id="GO:0005507">
    <property type="term" value="F:copper ion binding"/>
    <property type="evidence" value="ECO:0007669"/>
    <property type="project" value="InterPro"/>
</dbReference>
<dbReference type="InterPro" id="IPR001117">
    <property type="entry name" value="Cu-oxidase_2nd"/>
</dbReference>
<dbReference type="InterPro" id="IPR038765">
    <property type="entry name" value="Papain-like_cys_pep_sf"/>
</dbReference>
<feature type="transmembrane region" description="Helical" evidence="4">
    <location>
        <begin position="1268"/>
        <end position="1292"/>
    </location>
</feature>
<feature type="compositionally biased region" description="Polar residues" evidence="3">
    <location>
        <begin position="100"/>
        <end position="117"/>
    </location>
</feature>
<proteinExistence type="inferred from homology"/>
<dbReference type="PROSITE" id="PS00079">
    <property type="entry name" value="MULTICOPPER_OXIDASE1"/>
    <property type="match status" value="1"/>
</dbReference>
<accession>A0A8K0EIB5</accession>
<dbReference type="FunFam" id="2.60.40.420:FF:000113">
    <property type="entry name" value="Uncharacterized protein"/>
    <property type="match status" value="1"/>
</dbReference>
<feature type="compositionally biased region" description="Basic and acidic residues" evidence="3">
    <location>
        <begin position="47"/>
        <end position="57"/>
    </location>
</feature>
<dbReference type="Pfam" id="PF07732">
    <property type="entry name" value="Cu-oxidase_3"/>
    <property type="match status" value="1"/>
</dbReference>
<evidence type="ECO:0000256" key="3">
    <source>
        <dbReference type="SAM" id="MobiDB-lite"/>
    </source>
</evidence>
<keyword evidence="4" id="KW-0812">Transmembrane</keyword>
<dbReference type="InterPro" id="IPR033138">
    <property type="entry name" value="Cu_oxidase_CS"/>
</dbReference>
<dbReference type="SMART" id="SM00460">
    <property type="entry name" value="TGc"/>
    <property type="match status" value="1"/>
</dbReference>
<dbReference type="EMBL" id="OV696702">
    <property type="protein sequence ID" value="CAH1249445.1"/>
    <property type="molecule type" value="Genomic_DNA"/>
</dbReference>
<dbReference type="OrthoDB" id="2121828at2759"/>
<comment type="similarity">
    <text evidence="1">Belongs to the multicopper oxidase family.</text>
</comment>
<reference evidence="6" key="1">
    <citation type="submission" date="2022-01" db="EMBL/GenBank/DDBJ databases">
        <authorList>
            <person name="Braso-Vives M."/>
        </authorList>
    </citation>
    <scope>NUCLEOTIDE SEQUENCE</scope>
</reference>
<feature type="region of interest" description="Disordered" evidence="3">
    <location>
        <begin position="173"/>
        <end position="193"/>
    </location>
</feature>
<keyword evidence="7" id="KW-1185">Reference proteome</keyword>
<dbReference type="InterPro" id="IPR011707">
    <property type="entry name" value="Cu-oxidase-like_N"/>
</dbReference>
<gene>
    <name evidence="6" type="primary">KY</name>
    <name evidence="6" type="ORF">BLAG_LOCUS10543</name>
</gene>
<dbReference type="Pfam" id="PF01841">
    <property type="entry name" value="Transglut_core"/>
    <property type="match status" value="1"/>
</dbReference>
<dbReference type="FunFam" id="2.60.40.420:FF:000120">
    <property type="entry name" value="Uncharacterized protein"/>
    <property type="match status" value="1"/>
</dbReference>
<dbReference type="CDD" id="cd13884">
    <property type="entry name" value="CuRO_2_tcLCC_insect_like"/>
    <property type="match status" value="1"/>
</dbReference>
<dbReference type="InterPro" id="IPR011706">
    <property type="entry name" value="Cu-oxidase_C"/>
</dbReference>
<name>A0A8K0EIB5_BRALA</name>
<evidence type="ECO:0000313" key="6">
    <source>
        <dbReference type="EMBL" id="CAH1249445.1"/>
    </source>
</evidence>
<feature type="region of interest" description="Disordered" evidence="3">
    <location>
        <begin position="1299"/>
        <end position="1329"/>
    </location>
</feature>
<dbReference type="Proteomes" id="UP000838412">
    <property type="component" value="Chromosome 17"/>
</dbReference>
<evidence type="ECO:0000256" key="1">
    <source>
        <dbReference type="ARBA" id="ARBA00010609"/>
    </source>
</evidence>
<evidence type="ECO:0000313" key="7">
    <source>
        <dbReference type="Proteomes" id="UP000838412"/>
    </source>
</evidence>
<evidence type="ECO:0000256" key="4">
    <source>
        <dbReference type="SAM" id="Phobius"/>
    </source>
</evidence>
<dbReference type="Pfam" id="PF23265">
    <property type="entry name" value="Ig-like_KY"/>
    <property type="match status" value="1"/>
</dbReference>
<dbReference type="InterPro" id="IPR052557">
    <property type="entry name" value="CAP/Cytokinesis_protein"/>
</dbReference>
<dbReference type="CDD" id="cd13905">
    <property type="entry name" value="CuRO_3_tcLLC2_insect_like"/>
    <property type="match status" value="1"/>
</dbReference>
<dbReference type="Pfam" id="PF00394">
    <property type="entry name" value="Cu-oxidase"/>
    <property type="match status" value="1"/>
</dbReference>
<feature type="compositionally biased region" description="Low complexity" evidence="3">
    <location>
        <begin position="1"/>
        <end position="17"/>
    </location>
</feature>
<dbReference type="InterPro" id="IPR056564">
    <property type="entry name" value="Ig-like_KY"/>
</dbReference>
<dbReference type="PANTHER" id="PTHR46333">
    <property type="entry name" value="CYTOKINESIS PROTEIN 3"/>
    <property type="match status" value="1"/>
</dbReference>
<dbReference type="Gene3D" id="2.60.40.420">
    <property type="entry name" value="Cupredoxins - blue copper proteins"/>
    <property type="match status" value="3"/>
</dbReference>
<feature type="region of interest" description="Disordered" evidence="3">
    <location>
        <begin position="1"/>
        <end position="74"/>
    </location>
</feature>
<feature type="domain" description="Transglutaminase-like" evidence="5">
    <location>
        <begin position="307"/>
        <end position="375"/>
    </location>
</feature>
<dbReference type="Gene3D" id="3.10.620.30">
    <property type="match status" value="1"/>
</dbReference>
<keyword evidence="2" id="KW-0479">Metal-binding</keyword>
<keyword evidence="4" id="KW-0472">Membrane</keyword>
<evidence type="ECO:0000256" key="2">
    <source>
        <dbReference type="ARBA" id="ARBA00022723"/>
    </source>
</evidence>
<dbReference type="Pfam" id="PF07731">
    <property type="entry name" value="Cu-oxidase_2"/>
    <property type="match status" value="1"/>
</dbReference>